<evidence type="ECO:0000313" key="11">
    <source>
        <dbReference type="EMBL" id="RXH56126.1"/>
    </source>
</evidence>
<keyword evidence="8 9" id="KW-0472">Membrane</keyword>
<keyword evidence="7 9" id="KW-1133">Transmembrane helix</keyword>
<evidence type="ECO:0000256" key="9">
    <source>
        <dbReference type="SAM" id="Phobius"/>
    </source>
</evidence>
<dbReference type="Proteomes" id="UP000289437">
    <property type="component" value="Unassembled WGS sequence"/>
</dbReference>
<dbReference type="PANTHER" id="PTHR30071">
    <property type="entry name" value="HEME EXPORTER PROTEIN C"/>
    <property type="match status" value="1"/>
</dbReference>
<dbReference type="GO" id="GO:0017004">
    <property type="term" value="P:cytochrome complex assembly"/>
    <property type="evidence" value="ECO:0007669"/>
    <property type="project" value="UniProtKB-KW"/>
</dbReference>
<dbReference type="PRINTS" id="PR01386">
    <property type="entry name" value="CCMCBIOGNSIS"/>
</dbReference>
<comment type="subcellular location">
    <subcellularLocation>
        <location evidence="2">Membrane</location>
        <topology evidence="2">Multi-pass membrane protein</topology>
    </subcellularLocation>
</comment>
<feature type="domain" description="Cytochrome c assembly protein" evidence="10">
    <location>
        <begin position="7"/>
        <end position="166"/>
    </location>
</feature>
<keyword evidence="11" id="KW-0456">Lyase</keyword>
<evidence type="ECO:0000256" key="2">
    <source>
        <dbReference type="ARBA" id="ARBA00004141"/>
    </source>
</evidence>
<reference evidence="11 12" key="1">
    <citation type="submission" date="2018-11" db="EMBL/GenBank/DDBJ databases">
        <authorList>
            <person name="Mardanov A.V."/>
            <person name="Ravin N.V."/>
            <person name="Dedysh S.N."/>
        </authorList>
    </citation>
    <scope>NUCLEOTIDE SEQUENCE [LARGE SCALE GENOMIC DNA]</scope>
    <source>
        <strain evidence="11 12">AF10</strain>
    </source>
</reference>
<evidence type="ECO:0000256" key="3">
    <source>
        <dbReference type="ARBA" id="ARBA00005840"/>
    </source>
</evidence>
<dbReference type="InterPro" id="IPR045062">
    <property type="entry name" value="Cyt_c_biogenesis_CcsA/CcmC"/>
</dbReference>
<sequence>MIILGFVATLAILAYATWLALYVAPTEATMGNVQRIFYYHVPANILAEIFPYVNFIASGIYLYYRTRNPERALAADALALASAELTVVFASIGLGSGMLWARPVWGIWWTWDARLTTFLLLWLLYVSYLVLRRFSSTGQTQTLAAILSVFAAVDVPIVFMSIRWWRTQHPAPVFGGDGSLDPGMWPAFLWNSFGWLFWGTLVCLVRYKLERRRQLNEQNVAYAALDGADHLAPTRVLNSSVTHS</sequence>
<dbReference type="GO" id="GO:0016829">
    <property type="term" value="F:lyase activity"/>
    <property type="evidence" value="ECO:0007669"/>
    <property type="project" value="UniProtKB-KW"/>
</dbReference>
<comment type="similarity">
    <text evidence="3">Belongs to the CcmC/CycZ/HelC family.</text>
</comment>
<dbReference type="EMBL" id="RDSM01000002">
    <property type="protein sequence ID" value="RXH56126.1"/>
    <property type="molecule type" value="Genomic_DNA"/>
</dbReference>
<dbReference type="GO" id="GO:0015232">
    <property type="term" value="F:heme transmembrane transporter activity"/>
    <property type="evidence" value="ECO:0007669"/>
    <property type="project" value="InterPro"/>
</dbReference>
<evidence type="ECO:0000259" key="10">
    <source>
        <dbReference type="Pfam" id="PF01578"/>
    </source>
</evidence>
<evidence type="ECO:0000256" key="6">
    <source>
        <dbReference type="ARBA" id="ARBA00022748"/>
    </source>
</evidence>
<evidence type="ECO:0000256" key="4">
    <source>
        <dbReference type="ARBA" id="ARBA00016463"/>
    </source>
</evidence>
<dbReference type="OrthoDB" id="9814290at2"/>
<dbReference type="Pfam" id="PF01578">
    <property type="entry name" value="Cytochrom_C_asm"/>
    <property type="match status" value="1"/>
</dbReference>
<keyword evidence="5 9" id="KW-0812">Transmembrane</keyword>
<dbReference type="InterPro" id="IPR003557">
    <property type="entry name" value="Cyt_c_biogenesis_CcmC"/>
</dbReference>
<feature type="transmembrane region" description="Helical" evidence="9">
    <location>
        <begin position="143"/>
        <end position="165"/>
    </location>
</feature>
<gene>
    <name evidence="11" type="ORF">GRAN_2983</name>
</gene>
<feature type="transmembrane region" description="Helical" evidence="9">
    <location>
        <begin position="43"/>
        <end position="64"/>
    </location>
</feature>
<comment type="function">
    <text evidence="1">Required for the export of heme to the periplasm for the biogenesis of c-type cytochromes.</text>
</comment>
<dbReference type="PANTHER" id="PTHR30071:SF1">
    <property type="entry name" value="CYTOCHROME B_B6 PROTEIN-RELATED"/>
    <property type="match status" value="1"/>
</dbReference>
<organism evidence="11 12">
    <name type="scientific">Granulicella sibirica</name>
    <dbReference type="NCBI Taxonomy" id="2479048"/>
    <lineage>
        <taxon>Bacteria</taxon>
        <taxon>Pseudomonadati</taxon>
        <taxon>Acidobacteriota</taxon>
        <taxon>Terriglobia</taxon>
        <taxon>Terriglobales</taxon>
        <taxon>Acidobacteriaceae</taxon>
        <taxon>Granulicella</taxon>
    </lineage>
</organism>
<name>A0A4Q0T3L3_9BACT</name>
<dbReference type="AlphaFoldDB" id="A0A4Q0T3L3"/>
<dbReference type="GO" id="GO:0005886">
    <property type="term" value="C:plasma membrane"/>
    <property type="evidence" value="ECO:0007669"/>
    <property type="project" value="TreeGrafter"/>
</dbReference>
<evidence type="ECO:0000256" key="1">
    <source>
        <dbReference type="ARBA" id="ARBA00002442"/>
    </source>
</evidence>
<evidence type="ECO:0000256" key="7">
    <source>
        <dbReference type="ARBA" id="ARBA00022989"/>
    </source>
</evidence>
<proteinExistence type="inferred from homology"/>
<reference evidence="12" key="2">
    <citation type="submission" date="2019-02" db="EMBL/GenBank/DDBJ databases">
        <title>Granulicella sibirica sp. nov., a psychrotolerant acidobacterium isolated from an organic soil layer in forested tundra, West Siberia.</title>
        <authorList>
            <person name="Oshkin I.Y."/>
            <person name="Kulichevskaya I.S."/>
            <person name="Rijpstra W.I.C."/>
            <person name="Sinninghe Damste J.S."/>
            <person name="Rakitin A.L."/>
            <person name="Ravin N.V."/>
            <person name="Dedysh S.N."/>
        </authorList>
    </citation>
    <scope>NUCLEOTIDE SEQUENCE [LARGE SCALE GENOMIC DNA]</scope>
    <source>
        <strain evidence="12">AF10</strain>
    </source>
</reference>
<feature type="transmembrane region" description="Helical" evidence="9">
    <location>
        <begin position="113"/>
        <end position="131"/>
    </location>
</feature>
<keyword evidence="6" id="KW-0201">Cytochrome c-type biogenesis</keyword>
<protein>
    <recommendedName>
        <fullName evidence="4">Heme exporter protein C</fullName>
    </recommendedName>
</protein>
<comment type="caution">
    <text evidence="11">The sequence shown here is derived from an EMBL/GenBank/DDBJ whole genome shotgun (WGS) entry which is preliminary data.</text>
</comment>
<evidence type="ECO:0000313" key="12">
    <source>
        <dbReference type="Proteomes" id="UP000289437"/>
    </source>
</evidence>
<evidence type="ECO:0000256" key="8">
    <source>
        <dbReference type="ARBA" id="ARBA00023136"/>
    </source>
</evidence>
<keyword evidence="12" id="KW-1185">Reference proteome</keyword>
<dbReference type="GO" id="GO:0020037">
    <property type="term" value="F:heme binding"/>
    <property type="evidence" value="ECO:0007669"/>
    <property type="project" value="InterPro"/>
</dbReference>
<accession>A0A4Q0T3L3</accession>
<evidence type="ECO:0000256" key="5">
    <source>
        <dbReference type="ARBA" id="ARBA00022692"/>
    </source>
</evidence>
<feature type="transmembrane region" description="Helical" evidence="9">
    <location>
        <begin position="185"/>
        <end position="205"/>
    </location>
</feature>
<dbReference type="InterPro" id="IPR002541">
    <property type="entry name" value="Cyt_c_assembly"/>
</dbReference>
<feature type="transmembrane region" description="Helical" evidence="9">
    <location>
        <begin position="76"/>
        <end position="101"/>
    </location>
</feature>